<sequence>MLREKKSAVKRPINVAAEKDRLRNELDMALSQRDDAEAERIRAKLRELQTSKPVSNNEKAAKLEAMNRKNRADNFKNASELKPVNTSLKAGEAGYDPFSRRWTRSRNYYAAKPAGDNTEEVANGSVGNNSVAGNEDVKNRVQAGTAATAAAQIAAADAGKLVDTNAPVDLGTALNPMHTFELPISLSVLDEYGGPKGLFDGYMARKQKIEATMGFKVPDNDGRRHALTLSVSDYKRRRGLL</sequence>
<protein>
    <recommendedName>
        <fullName evidence="2">Plus3 domain-containing protein</fullName>
    </recommendedName>
</protein>
<reference evidence="1" key="2">
    <citation type="journal article" date="2015" name="Data Brief">
        <title>Shoot transcriptome of the giant reed, Arundo donax.</title>
        <authorList>
            <person name="Barrero R.A."/>
            <person name="Guerrero F.D."/>
            <person name="Moolhuijzen P."/>
            <person name="Goolsby J.A."/>
            <person name="Tidwell J."/>
            <person name="Bellgard S.E."/>
            <person name="Bellgard M.I."/>
        </authorList>
    </citation>
    <scope>NUCLEOTIDE SEQUENCE</scope>
    <source>
        <tissue evidence="1">Shoot tissue taken approximately 20 cm above the soil surface</tissue>
    </source>
</reference>
<evidence type="ECO:0008006" key="2">
    <source>
        <dbReference type="Google" id="ProtNLM"/>
    </source>
</evidence>
<organism evidence="1">
    <name type="scientific">Arundo donax</name>
    <name type="common">Giant reed</name>
    <name type="synonym">Donax arundinaceus</name>
    <dbReference type="NCBI Taxonomy" id="35708"/>
    <lineage>
        <taxon>Eukaryota</taxon>
        <taxon>Viridiplantae</taxon>
        <taxon>Streptophyta</taxon>
        <taxon>Embryophyta</taxon>
        <taxon>Tracheophyta</taxon>
        <taxon>Spermatophyta</taxon>
        <taxon>Magnoliopsida</taxon>
        <taxon>Liliopsida</taxon>
        <taxon>Poales</taxon>
        <taxon>Poaceae</taxon>
        <taxon>PACMAD clade</taxon>
        <taxon>Arundinoideae</taxon>
        <taxon>Arundineae</taxon>
        <taxon>Arundo</taxon>
    </lineage>
</organism>
<evidence type="ECO:0000313" key="1">
    <source>
        <dbReference type="EMBL" id="JAD75103.1"/>
    </source>
</evidence>
<dbReference type="PANTHER" id="PTHR13115">
    <property type="entry name" value="RNA POLYMERASE-ASSOCIATED PROTEIN RTF1 HOMOLOG"/>
    <property type="match status" value="1"/>
</dbReference>
<dbReference type="PANTHER" id="PTHR13115:SF8">
    <property type="entry name" value="RNA POLYMERASE-ASSOCIATED PROTEIN RTF1 HOMOLOG"/>
    <property type="match status" value="1"/>
</dbReference>
<dbReference type="GO" id="GO:0016593">
    <property type="term" value="C:Cdc73/Paf1 complex"/>
    <property type="evidence" value="ECO:0007669"/>
    <property type="project" value="TreeGrafter"/>
</dbReference>
<reference evidence="1" key="1">
    <citation type="submission" date="2014-09" db="EMBL/GenBank/DDBJ databases">
        <authorList>
            <person name="Magalhaes I.L.F."/>
            <person name="Oliveira U."/>
            <person name="Santos F.R."/>
            <person name="Vidigal T.H.D.A."/>
            <person name="Brescovit A.D."/>
            <person name="Santos A.J."/>
        </authorList>
    </citation>
    <scope>NUCLEOTIDE SEQUENCE</scope>
    <source>
        <tissue evidence="1">Shoot tissue taken approximately 20 cm above the soil surface</tissue>
    </source>
</reference>
<dbReference type="EMBL" id="GBRH01222792">
    <property type="protein sequence ID" value="JAD75103.1"/>
    <property type="molecule type" value="Transcribed_RNA"/>
</dbReference>
<accession>A0A0A9CL14</accession>
<proteinExistence type="predicted"/>
<dbReference type="GO" id="GO:1990269">
    <property type="term" value="F:RNA polymerase II C-terminal domain phosphoserine binding"/>
    <property type="evidence" value="ECO:0007669"/>
    <property type="project" value="TreeGrafter"/>
</dbReference>
<name>A0A0A9CL14_ARUDO</name>
<dbReference type="AlphaFoldDB" id="A0A0A9CL14"/>